<feature type="domain" description="HTH lacI-type" evidence="1">
    <location>
        <begin position="10"/>
        <end position="52"/>
    </location>
</feature>
<dbReference type="PROSITE" id="PS50932">
    <property type="entry name" value="HTH_LACI_2"/>
    <property type="match status" value="1"/>
</dbReference>
<keyword evidence="2" id="KW-0238">DNA-binding</keyword>
<evidence type="ECO:0000313" key="2">
    <source>
        <dbReference type="EMBL" id="MBO4210167.1"/>
    </source>
</evidence>
<protein>
    <submittedName>
        <fullName evidence="2">LacI family DNA-binding transcriptional regulator</fullName>
    </submittedName>
</protein>
<name>A0ABS3W053_MICEH</name>
<keyword evidence="3" id="KW-1185">Reference proteome</keyword>
<reference evidence="2 3" key="1">
    <citation type="submission" date="2019-12" db="EMBL/GenBank/DDBJ databases">
        <title>Whole genome sequencing of endophytic Actinobacterium Micromonospora sp. MPMI6T.</title>
        <authorList>
            <person name="Evv R."/>
            <person name="Podile A.R."/>
        </authorList>
    </citation>
    <scope>NUCLEOTIDE SEQUENCE [LARGE SCALE GENOMIC DNA]</scope>
    <source>
        <strain evidence="2 3">MPMI6</strain>
    </source>
</reference>
<dbReference type="Gene3D" id="1.10.260.40">
    <property type="entry name" value="lambda repressor-like DNA-binding domains"/>
    <property type="match status" value="1"/>
</dbReference>
<gene>
    <name evidence="2" type="ORF">GSF22_29855</name>
</gene>
<dbReference type="SMART" id="SM00354">
    <property type="entry name" value="HTH_LACI"/>
    <property type="match status" value="1"/>
</dbReference>
<dbReference type="RefSeq" id="WP_244454384.1">
    <property type="nucleotide sequence ID" value="NZ_WVUH01000418.1"/>
</dbReference>
<sequence length="52" mass="5263">MNIGADEVPATIRDVAARAGVALSSVSRVLSGHPDVSAAMRSRVESAAKDLG</sequence>
<dbReference type="Proteomes" id="UP000823521">
    <property type="component" value="Unassembled WGS sequence"/>
</dbReference>
<organism evidence="2 3">
    <name type="scientific">Micromonospora echinofusca</name>
    <dbReference type="NCBI Taxonomy" id="47858"/>
    <lineage>
        <taxon>Bacteria</taxon>
        <taxon>Bacillati</taxon>
        <taxon>Actinomycetota</taxon>
        <taxon>Actinomycetes</taxon>
        <taxon>Micromonosporales</taxon>
        <taxon>Micromonosporaceae</taxon>
        <taxon>Micromonospora</taxon>
    </lineage>
</organism>
<evidence type="ECO:0000259" key="1">
    <source>
        <dbReference type="PROSITE" id="PS50932"/>
    </source>
</evidence>
<evidence type="ECO:0000313" key="3">
    <source>
        <dbReference type="Proteomes" id="UP000823521"/>
    </source>
</evidence>
<dbReference type="InterPro" id="IPR000843">
    <property type="entry name" value="HTH_LacI"/>
</dbReference>
<feature type="non-terminal residue" evidence="2">
    <location>
        <position position="52"/>
    </location>
</feature>
<accession>A0ABS3W053</accession>
<dbReference type="EMBL" id="WVUH01000418">
    <property type="protein sequence ID" value="MBO4210167.1"/>
    <property type="molecule type" value="Genomic_DNA"/>
</dbReference>
<dbReference type="CDD" id="cd01392">
    <property type="entry name" value="HTH_LacI"/>
    <property type="match status" value="1"/>
</dbReference>
<dbReference type="GO" id="GO:0003677">
    <property type="term" value="F:DNA binding"/>
    <property type="evidence" value="ECO:0007669"/>
    <property type="project" value="UniProtKB-KW"/>
</dbReference>
<comment type="caution">
    <text evidence="2">The sequence shown here is derived from an EMBL/GenBank/DDBJ whole genome shotgun (WGS) entry which is preliminary data.</text>
</comment>
<dbReference type="Pfam" id="PF00356">
    <property type="entry name" value="LacI"/>
    <property type="match status" value="1"/>
</dbReference>
<dbReference type="SUPFAM" id="SSF47413">
    <property type="entry name" value="lambda repressor-like DNA-binding domains"/>
    <property type="match status" value="1"/>
</dbReference>
<proteinExistence type="predicted"/>
<dbReference type="InterPro" id="IPR010982">
    <property type="entry name" value="Lambda_DNA-bd_dom_sf"/>
</dbReference>